<organism evidence="1 2">
    <name type="scientific">Salinivirga cyanobacteriivorans</name>
    <dbReference type="NCBI Taxonomy" id="1307839"/>
    <lineage>
        <taxon>Bacteria</taxon>
        <taxon>Pseudomonadati</taxon>
        <taxon>Bacteroidota</taxon>
        <taxon>Bacteroidia</taxon>
        <taxon>Bacteroidales</taxon>
        <taxon>Salinivirgaceae</taxon>
        <taxon>Salinivirga</taxon>
    </lineage>
</organism>
<dbReference type="PANTHER" id="PTHR17985">
    <property type="entry name" value="SER/THR-RICH PROTEIN T10 IN DGCR REGION"/>
    <property type="match status" value="1"/>
</dbReference>
<evidence type="ECO:0000313" key="2">
    <source>
        <dbReference type="Proteomes" id="UP000064893"/>
    </source>
</evidence>
<dbReference type="InterPro" id="IPR008551">
    <property type="entry name" value="TANGO2"/>
</dbReference>
<gene>
    <name evidence="1" type="ORF">L21SP5_00704</name>
</gene>
<dbReference type="AlphaFoldDB" id="A0A0S2HWI6"/>
<evidence type="ECO:0000313" key="1">
    <source>
        <dbReference type="EMBL" id="ALO14376.1"/>
    </source>
</evidence>
<name>A0A0S2HWI6_9BACT</name>
<dbReference type="Proteomes" id="UP000064893">
    <property type="component" value="Chromosome"/>
</dbReference>
<protein>
    <recommendedName>
        <fullName evidence="3">Transport and Golgi organization protein 2</fullName>
    </recommendedName>
</protein>
<dbReference type="RefSeq" id="WP_057951927.1">
    <property type="nucleotide sequence ID" value="NZ_CP013118.1"/>
</dbReference>
<sequence>MCTVTYIPPTDENAFVLTSNRDELAFRPTSPPEIYTYGNCKLVYPRDEQAGGSWIAVNEKGNINCLLNGGIIAHKKQEHHTKSRGTVLLDFTLSVLSVQAYFSQTDLCNVEPFTIVGLKQSNGTMQDLTEFIWDGKHKHFRQLNVFNAYIWSSVTLYNKDDRKNRKKWFEQFYKEHKNAITKEKIIDFHSGNYTSDNSIGLIMQEDSGLKTLSITQISMSGNNVQMSYFDLLNSSVKEIEL</sequence>
<accession>A0A0S2HWI6</accession>
<dbReference type="EMBL" id="CP013118">
    <property type="protein sequence ID" value="ALO14376.1"/>
    <property type="molecule type" value="Genomic_DNA"/>
</dbReference>
<proteinExistence type="predicted"/>
<reference evidence="1 2" key="1">
    <citation type="submission" date="2015-11" db="EMBL/GenBank/DDBJ databases">
        <title>Description and complete genome sequence of a novel strain predominating in hypersaline microbial mats and representing a new family of the Bacteriodetes phylum.</title>
        <authorList>
            <person name="Spring S."/>
            <person name="Bunk B."/>
            <person name="Sproer C."/>
            <person name="Klenk H.-P."/>
        </authorList>
    </citation>
    <scope>NUCLEOTIDE SEQUENCE [LARGE SCALE GENOMIC DNA]</scope>
    <source>
        <strain evidence="1 2">L21-Spi-D4</strain>
    </source>
</reference>
<evidence type="ECO:0008006" key="3">
    <source>
        <dbReference type="Google" id="ProtNLM"/>
    </source>
</evidence>
<dbReference type="PANTHER" id="PTHR17985:SF8">
    <property type="entry name" value="TRANSPORT AND GOLGI ORGANIZATION PROTEIN 2 HOMOLOG"/>
    <property type="match status" value="1"/>
</dbReference>
<dbReference type="OrthoDB" id="4380123at2"/>
<dbReference type="KEGG" id="blq:L21SP5_00704"/>
<keyword evidence="2" id="KW-1185">Reference proteome</keyword>
<dbReference type="Pfam" id="PF05742">
    <property type="entry name" value="TANGO2"/>
    <property type="match status" value="1"/>
</dbReference>